<dbReference type="InterPro" id="IPR008090">
    <property type="entry name" value="Fe_iron_reduct"/>
</dbReference>
<dbReference type="EMBL" id="BJZV01000001">
    <property type="protein sequence ID" value="GEP08282.1"/>
    <property type="molecule type" value="Genomic_DNA"/>
</dbReference>
<proteinExistence type="predicted"/>
<organism evidence="2 3">
    <name type="scientific">Methylobacterium gnaphalii</name>
    <dbReference type="NCBI Taxonomy" id="1010610"/>
    <lineage>
        <taxon>Bacteria</taxon>
        <taxon>Pseudomonadati</taxon>
        <taxon>Pseudomonadota</taxon>
        <taxon>Alphaproteobacteria</taxon>
        <taxon>Hyphomicrobiales</taxon>
        <taxon>Methylobacteriaceae</taxon>
        <taxon>Methylobacterium</taxon>
    </lineage>
</organism>
<accession>A0A512JEA9</accession>
<dbReference type="NCBIfam" id="TIGR03951">
    <property type="entry name" value="Fe_III_red_FhuF"/>
    <property type="match status" value="1"/>
</dbReference>
<evidence type="ECO:0000313" key="3">
    <source>
        <dbReference type="Proteomes" id="UP000321750"/>
    </source>
</evidence>
<evidence type="ECO:0000313" key="2">
    <source>
        <dbReference type="EMBL" id="GEP08282.1"/>
    </source>
</evidence>
<dbReference type="RefSeq" id="WP_147044636.1">
    <property type="nucleotide sequence ID" value="NZ_BJZV01000001.1"/>
</dbReference>
<sequence>MIAEIAEHVPASLDAYRGGVAADPGDAGALPLSALRDPAVFDAVLARFSTGLGLDTTDRRALVSYWSQFYFAVLATPALTALLCLGRSLPLAFEATSLACDEAGRPACLLVQPDALAAARASACPAADGLTGLMDDHLRPLIDLCREQCGVAPRVLWGNVAVIFDYVAGELGQESDPAFADVASCLRWPGAGARTGSPLARALCPGASGCARRRVCCLRQRLPGIASCGSLCPLTCGKG</sequence>
<reference evidence="2 3" key="1">
    <citation type="submission" date="2019-07" db="EMBL/GenBank/DDBJ databases">
        <title>Whole genome shotgun sequence of Methylobacterium gnaphalii NBRC 107716.</title>
        <authorList>
            <person name="Hosoyama A."/>
            <person name="Uohara A."/>
            <person name="Ohji S."/>
            <person name="Ichikawa N."/>
        </authorList>
    </citation>
    <scope>NUCLEOTIDE SEQUENCE [LARGE SCALE GENOMIC DNA]</scope>
    <source>
        <strain evidence="2 3">NBRC 107716</strain>
    </source>
</reference>
<dbReference type="AlphaFoldDB" id="A0A512JEA9"/>
<dbReference type="GO" id="GO:0003824">
    <property type="term" value="F:catalytic activity"/>
    <property type="evidence" value="ECO:0007669"/>
    <property type="project" value="UniProtKB-ARBA"/>
</dbReference>
<feature type="domain" description="Aerobactin siderophore biosynthesis IucA/IucC-like C-terminal" evidence="1">
    <location>
        <begin position="64"/>
        <end position="189"/>
    </location>
</feature>
<comment type="caution">
    <text evidence="2">The sequence shown here is derived from an EMBL/GenBank/DDBJ whole genome shotgun (WGS) entry which is preliminary data.</text>
</comment>
<evidence type="ECO:0000259" key="1">
    <source>
        <dbReference type="Pfam" id="PF06276"/>
    </source>
</evidence>
<keyword evidence="3" id="KW-1185">Reference proteome</keyword>
<dbReference type="Proteomes" id="UP000321750">
    <property type="component" value="Unassembled WGS sequence"/>
</dbReference>
<protein>
    <submittedName>
        <fullName evidence="2">Siderophore-iron reductase FhuF</fullName>
    </submittedName>
</protein>
<name>A0A512JEA9_9HYPH</name>
<gene>
    <name evidence="2" type="ORF">MGN01_01270</name>
</gene>
<dbReference type="OrthoDB" id="8993954at2"/>
<dbReference type="Pfam" id="PF06276">
    <property type="entry name" value="FhuF"/>
    <property type="match status" value="1"/>
</dbReference>
<dbReference type="InterPro" id="IPR022770">
    <property type="entry name" value="IucA/IucC-like_C"/>
</dbReference>